<organism evidence="2 3">
    <name type="scientific">Holzapfeliella saturejae</name>
    <dbReference type="NCBI Taxonomy" id="3082953"/>
    <lineage>
        <taxon>Bacteria</taxon>
        <taxon>Bacillati</taxon>
        <taxon>Bacillota</taxon>
        <taxon>Bacilli</taxon>
        <taxon>Lactobacillales</taxon>
        <taxon>Lactobacillaceae</taxon>
        <taxon>Holzapfeliella</taxon>
    </lineage>
</organism>
<dbReference type="Proteomes" id="UP001377804">
    <property type="component" value="Unassembled WGS sequence"/>
</dbReference>
<feature type="transmembrane region" description="Helical" evidence="1">
    <location>
        <begin position="6"/>
        <end position="24"/>
    </location>
</feature>
<gene>
    <name evidence="2" type="ORF">R4Y45_03560</name>
</gene>
<evidence type="ECO:0000313" key="2">
    <source>
        <dbReference type="EMBL" id="MEJ6348302.1"/>
    </source>
</evidence>
<proteinExistence type="predicted"/>
<evidence type="ECO:0000313" key="3">
    <source>
        <dbReference type="Proteomes" id="UP001377804"/>
    </source>
</evidence>
<name>A0ABU8SHZ0_9LACO</name>
<dbReference type="EMBL" id="JAWMWG010000001">
    <property type="protein sequence ID" value="MEJ6348302.1"/>
    <property type="molecule type" value="Genomic_DNA"/>
</dbReference>
<evidence type="ECO:0000256" key="1">
    <source>
        <dbReference type="SAM" id="Phobius"/>
    </source>
</evidence>
<reference evidence="2 3" key="1">
    <citation type="submission" date="2023-10" db="EMBL/GenBank/DDBJ databases">
        <title>Holzapfeliella saturejae sp. nov. isolated from Satureja montana flowers.</title>
        <authorList>
            <person name="Alcantara C."/>
            <person name="Zuniga M."/>
            <person name="Landete J.M."/>
            <person name="Monedero V."/>
        </authorList>
    </citation>
    <scope>NUCLEOTIDE SEQUENCE [LARGE SCALE GENOMIC DNA]</scope>
    <source>
        <strain evidence="2 3">He02</strain>
    </source>
</reference>
<comment type="caution">
    <text evidence="2">The sequence shown here is derived from an EMBL/GenBank/DDBJ whole genome shotgun (WGS) entry which is preliminary data.</text>
</comment>
<keyword evidence="3" id="KW-1185">Reference proteome</keyword>
<feature type="transmembrane region" description="Helical" evidence="1">
    <location>
        <begin position="71"/>
        <end position="92"/>
    </location>
</feature>
<sequence>MIIKIIMIAFIAIICYIAGCLFYTKDKPFLVFHPEKDRFLSRALLIFAIMLVIVAIIGAIVTFTLPAIYNIITLILTSVILIVLSIVLSVSINTNIK</sequence>
<keyword evidence="1" id="KW-1133">Transmembrane helix</keyword>
<keyword evidence="1" id="KW-0472">Membrane</keyword>
<accession>A0ABU8SHZ0</accession>
<keyword evidence="1" id="KW-0812">Transmembrane</keyword>
<protein>
    <recommendedName>
        <fullName evidence="4">DUF3784 domain-containing protein</fullName>
    </recommendedName>
</protein>
<feature type="transmembrane region" description="Helical" evidence="1">
    <location>
        <begin position="44"/>
        <end position="65"/>
    </location>
</feature>
<evidence type="ECO:0008006" key="4">
    <source>
        <dbReference type="Google" id="ProtNLM"/>
    </source>
</evidence>
<dbReference type="RefSeq" id="WP_339969351.1">
    <property type="nucleotide sequence ID" value="NZ_JAWMWG010000001.1"/>
</dbReference>